<organism evidence="1 2">
    <name type="scientific">Galbibacter pacificus</name>
    <dbReference type="NCBI Taxonomy" id="2996052"/>
    <lineage>
        <taxon>Bacteria</taxon>
        <taxon>Pseudomonadati</taxon>
        <taxon>Bacteroidota</taxon>
        <taxon>Flavobacteriia</taxon>
        <taxon>Flavobacteriales</taxon>
        <taxon>Flavobacteriaceae</taxon>
        <taxon>Galbibacter</taxon>
    </lineage>
</organism>
<dbReference type="SUPFAM" id="SSF52833">
    <property type="entry name" value="Thioredoxin-like"/>
    <property type="match status" value="1"/>
</dbReference>
<dbReference type="InterPro" id="IPR036249">
    <property type="entry name" value="Thioredoxin-like_sf"/>
</dbReference>
<sequence>MIKYTLITFIFLFGISCADKTKKSSKDTATPQTVENSISDVDQNSTEVQEKILLGVQSREALEEAPYKEWFDENYNDYKVDKETLEAIKPLLEGVNIKIFMGTWCSDSQHQVPVFFNIMDKAGYSYDDFTLITMSRDKTTPANLEKGLNIINVPTIIFYKDGKEMNRIVEYPIHTLEEDMLQILQGKDYKNPYAE</sequence>
<evidence type="ECO:0000313" key="2">
    <source>
        <dbReference type="Proteomes" id="UP001153642"/>
    </source>
</evidence>
<comment type="caution">
    <text evidence="1">The sequence shown here is derived from an EMBL/GenBank/DDBJ whole genome shotgun (WGS) entry which is preliminary data.</text>
</comment>
<proteinExistence type="predicted"/>
<evidence type="ECO:0000313" key="1">
    <source>
        <dbReference type="EMBL" id="MDG3584272.1"/>
    </source>
</evidence>
<dbReference type="RefSeq" id="WP_277898047.1">
    <property type="nucleotide sequence ID" value="NZ_JAPMUA010000001.1"/>
</dbReference>
<dbReference type="CDD" id="cd02947">
    <property type="entry name" value="TRX_family"/>
    <property type="match status" value="1"/>
</dbReference>
<dbReference type="EMBL" id="JAPMUA010000001">
    <property type="protein sequence ID" value="MDG3584272.1"/>
    <property type="molecule type" value="Genomic_DNA"/>
</dbReference>
<protein>
    <submittedName>
        <fullName evidence="1">Thioredoxin family protein</fullName>
    </submittedName>
</protein>
<gene>
    <name evidence="1" type="ORF">OSR52_00220</name>
</gene>
<accession>A0ABT6FM60</accession>
<dbReference type="PROSITE" id="PS51257">
    <property type="entry name" value="PROKAR_LIPOPROTEIN"/>
    <property type="match status" value="1"/>
</dbReference>
<name>A0ABT6FM60_9FLAO</name>
<keyword evidence="2" id="KW-1185">Reference proteome</keyword>
<dbReference type="Gene3D" id="3.40.30.10">
    <property type="entry name" value="Glutaredoxin"/>
    <property type="match status" value="1"/>
</dbReference>
<dbReference type="Proteomes" id="UP001153642">
    <property type="component" value="Unassembled WGS sequence"/>
</dbReference>
<reference evidence="1" key="1">
    <citation type="submission" date="2022-11" db="EMBL/GenBank/DDBJ databases">
        <title>High-quality draft genome sequence of Galbibacter sp. strain CMA-7.</title>
        <authorList>
            <person name="Wei L."/>
            <person name="Dong C."/>
            <person name="Shao Z."/>
        </authorList>
    </citation>
    <scope>NUCLEOTIDE SEQUENCE</scope>
    <source>
        <strain evidence="1">CMA-7</strain>
    </source>
</reference>
<dbReference type="Pfam" id="PF14595">
    <property type="entry name" value="Thioredoxin_9"/>
    <property type="match status" value="1"/>
</dbReference>